<evidence type="ECO:0000256" key="2">
    <source>
        <dbReference type="ARBA" id="ARBA00023125"/>
    </source>
</evidence>
<gene>
    <name evidence="6" type="ORF">KV110_21420</name>
</gene>
<evidence type="ECO:0000313" key="7">
    <source>
        <dbReference type="Proteomes" id="UP000694257"/>
    </source>
</evidence>
<sequence>MTSNSAKRERSDARRNRERILDAARAAFAADGTGLEMRAIAEAAGVGIGTVFRNFPTKQQLVSAMAHEWATQRDATLGRSLSITDPWGAVADHVRWCGEMMSREPGLRRLLMDESVKSQLSDEEDTAFAAGLAELVARAQAAQVLRTEVTTATYYGLLVGLAAAINAGSAWQIAADVILSGLRRPKDAPQVDNGAST</sequence>
<dbReference type="Pfam" id="PF21597">
    <property type="entry name" value="TetR_C_43"/>
    <property type="match status" value="1"/>
</dbReference>
<accession>A0ABX8RF05</accession>
<reference evidence="6 7" key="1">
    <citation type="submission" date="2021-07" db="EMBL/GenBank/DDBJ databases">
        <title>Whole Genome Sequence of Nocardia Iowensis.</title>
        <authorList>
            <person name="Lamm A."/>
            <person name="Collins-Fairclough A.M."/>
            <person name="Bunk B."/>
            <person name="Sproer C."/>
        </authorList>
    </citation>
    <scope>NUCLEOTIDE SEQUENCE [LARGE SCALE GENOMIC DNA]</scope>
    <source>
        <strain evidence="6 7">NRRL 5646</strain>
    </source>
</reference>
<keyword evidence="7" id="KW-1185">Reference proteome</keyword>
<dbReference type="Pfam" id="PF00440">
    <property type="entry name" value="TetR_N"/>
    <property type="match status" value="1"/>
</dbReference>
<dbReference type="EMBL" id="CP078145">
    <property type="protein sequence ID" value="QXN88180.1"/>
    <property type="molecule type" value="Genomic_DNA"/>
</dbReference>
<keyword evidence="2 4" id="KW-0238">DNA-binding</keyword>
<dbReference type="PANTHER" id="PTHR30055">
    <property type="entry name" value="HTH-TYPE TRANSCRIPTIONAL REGULATOR RUTR"/>
    <property type="match status" value="1"/>
</dbReference>
<evidence type="ECO:0000256" key="4">
    <source>
        <dbReference type="PROSITE-ProRule" id="PRU00335"/>
    </source>
</evidence>
<evidence type="ECO:0000259" key="5">
    <source>
        <dbReference type="PROSITE" id="PS50977"/>
    </source>
</evidence>
<feature type="domain" description="HTH tetR-type" evidence="5">
    <location>
        <begin position="14"/>
        <end position="73"/>
    </location>
</feature>
<dbReference type="InterPro" id="IPR050109">
    <property type="entry name" value="HTH-type_TetR-like_transc_reg"/>
</dbReference>
<evidence type="ECO:0000256" key="3">
    <source>
        <dbReference type="ARBA" id="ARBA00023163"/>
    </source>
</evidence>
<keyword evidence="3" id="KW-0804">Transcription</keyword>
<dbReference type="Proteomes" id="UP000694257">
    <property type="component" value="Chromosome"/>
</dbReference>
<protein>
    <submittedName>
        <fullName evidence="6">TetR/AcrR family transcriptional regulator</fullName>
    </submittedName>
</protein>
<dbReference type="RefSeq" id="WP_218469063.1">
    <property type="nucleotide sequence ID" value="NZ_BAABJN010000008.1"/>
</dbReference>
<evidence type="ECO:0000313" key="6">
    <source>
        <dbReference type="EMBL" id="QXN88180.1"/>
    </source>
</evidence>
<name>A0ABX8RF05_NOCIO</name>
<dbReference type="InterPro" id="IPR049445">
    <property type="entry name" value="TetR_SbtR-like_C"/>
</dbReference>
<dbReference type="PANTHER" id="PTHR30055:SF234">
    <property type="entry name" value="HTH-TYPE TRANSCRIPTIONAL REGULATOR BETI"/>
    <property type="match status" value="1"/>
</dbReference>
<organism evidence="6 7">
    <name type="scientific">Nocardia iowensis</name>
    <dbReference type="NCBI Taxonomy" id="204891"/>
    <lineage>
        <taxon>Bacteria</taxon>
        <taxon>Bacillati</taxon>
        <taxon>Actinomycetota</taxon>
        <taxon>Actinomycetes</taxon>
        <taxon>Mycobacteriales</taxon>
        <taxon>Nocardiaceae</taxon>
        <taxon>Nocardia</taxon>
    </lineage>
</organism>
<dbReference type="PROSITE" id="PS50977">
    <property type="entry name" value="HTH_TETR_2"/>
    <property type="match status" value="1"/>
</dbReference>
<keyword evidence="1" id="KW-0805">Transcription regulation</keyword>
<proteinExistence type="predicted"/>
<evidence type="ECO:0000256" key="1">
    <source>
        <dbReference type="ARBA" id="ARBA00023015"/>
    </source>
</evidence>
<feature type="DNA-binding region" description="H-T-H motif" evidence="4">
    <location>
        <begin position="36"/>
        <end position="55"/>
    </location>
</feature>
<dbReference type="InterPro" id="IPR001647">
    <property type="entry name" value="HTH_TetR"/>
</dbReference>